<sequence length="65" mass="7651">MNASQLINMFIRLIMRRLMNKGINKGFDALSKRKPTPGKGRPRNNGPRSDTRRVKQALRMLRRMR</sequence>
<name>A0A418SRW8_9RHOB</name>
<comment type="caution">
    <text evidence="2">The sequence shown here is derived from an EMBL/GenBank/DDBJ whole genome shotgun (WGS) entry which is preliminary data.</text>
</comment>
<proteinExistence type="predicted"/>
<accession>A0A418SRW8</accession>
<evidence type="ECO:0000256" key="1">
    <source>
        <dbReference type="SAM" id="MobiDB-lite"/>
    </source>
</evidence>
<dbReference type="AlphaFoldDB" id="A0A418SRW8"/>
<protein>
    <submittedName>
        <fullName evidence="2">Uncharacterized protein</fullName>
    </submittedName>
</protein>
<feature type="compositionally biased region" description="Basic residues" evidence="1">
    <location>
        <begin position="32"/>
        <end position="42"/>
    </location>
</feature>
<evidence type="ECO:0000313" key="3">
    <source>
        <dbReference type="Proteomes" id="UP000284202"/>
    </source>
</evidence>
<dbReference type="Proteomes" id="UP000284202">
    <property type="component" value="Unassembled WGS sequence"/>
</dbReference>
<gene>
    <name evidence="2" type="ORF">D3P04_15040</name>
</gene>
<dbReference type="EMBL" id="QZCG01000010">
    <property type="protein sequence ID" value="RJE83713.1"/>
    <property type="molecule type" value="Genomic_DNA"/>
</dbReference>
<keyword evidence="3" id="KW-1185">Reference proteome</keyword>
<organism evidence="2 3">
    <name type="scientific">Paracoccus onubensis</name>
    <dbReference type="NCBI Taxonomy" id="1675788"/>
    <lineage>
        <taxon>Bacteria</taxon>
        <taxon>Pseudomonadati</taxon>
        <taxon>Pseudomonadota</taxon>
        <taxon>Alphaproteobacteria</taxon>
        <taxon>Rhodobacterales</taxon>
        <taxon>Paracoccaceae</taxon>
        <taxon>Paracoccus</taxon>
    </lineage>
</organism>
<evidence type="ECO:0000313" key="2">
    <source>
        <dbReference type="EMBL" id="RJE83713.1"/>
    </source>
</evidence>
<feature type="region of interest" description="Disordered" evidence="1">
    <location>
        <begin position="26"/>
        <end position="55"/>
    </location>
</feature>
<reference evidence="3" key="1">
    <citation type="submission" date="2018-09" db="EMBL/GenBank/DDBJ databases">
        <title>Acidovorax cavernicola nov. sp. isolated from Gruta de las Maravillas (Aracena, Spain).</title>
        <authorList>
            <person name="Jurado V."/>
            <person name="Gutierrez-Patricio S."/>
            <person name="Gonzalez-Pimentel J.L."/>
            <person name="Miller A.Z."/>
            <person name="Laiz L."/>
            <person name="Saiz-Jimenez C."/>
        </authorList>
    </citation>
    <scope>NUCLEOTIDE SEQUENCE [LARGE SCALE GENOMIC DNA]</scope>
    <source>
        <strain evidence="3">1011MAR3C25</strain>
    </source>
</reference>